<dbReference type="EMBL" id="ML987195">
    <property type="protein sequence ID" value="KAF2249337.1"/>
    <property type="molecule type" value="Genomic_DNA"/>
</dbReference>
<reference evidence="1" key="1">
    <citation type="journal article" date="2020" name="Stud. Mycol.">
        <title>101 Dothideomycetes genomes: a test case for predicting lifestyles and emergence of pathogens.</title>
        <authorList>
            <person name="Haridas S."/>
            <person name="Albert R."/>
            <person name="Binder M."/>
            <person name="Bloem J."/>
            <person name="Labutti K."/>
            <person name="Salamov A."/>
            <person name="Andreopoulos B."/>
            <person name="Baker S."/>
            <person name="Barry K."/>
            <person name="Bills G."/>
            <person name="Bluhm B."/>
            <person name="Cannon C."/>
            <person name="Castanera R."/>
            <person name="Culley D."/>
            <person name="Daum C."/>
            <person name="Ezra D."/>
            <person name="Gonzalez J."/>
            <person name="Henrissat B."/>
            <person name="Kuo A."/>
            <person name="Liang C."/>
            <person name="Lipzen A."/>
            <person name="Lutzoni F."/>
            <person name="Magnuson J."/>
            <person name="Mondo S."/>
            <person name="Nolan M."/>
            <person name="Ohm R."/>
            <person name="Pangilinan J."/>
            <person name="Park H.-J."/>
            <person name="Ramirez L."/>
            <person name="Alfaro M."/>
            <person name="Sun H."/>
            <person name="Tritt A."/>
            <person name="Yoshinaga Y."/>
            <person name="Zwiers L.-H."/>
            <person name="Turgeon B."/>
            <person name="Goodwin S."/>
            <person name="Spatafora J."/>
            <person name="Crous P."/>
            <person name="Grigoriev I."/>
        </authorList>
    </citation>
    <scope>NUCLEOTIDE SEQUENCE</scope>
    <source>
        <strain evidence="1">CBS 122368</strain>
    </source>
</reference>
<accession>A0A6A6IGM8</accession>
<organism evidence="1 2">
    <name type="scientific">Trematosphaeria pertusa</name>
    <dbReference type="NCBI Taxonomy" id="390896"/>
    <lineage>
        <taxon>Eukaryota</taxon>
        <taxon>Fungi</taxon>
        <taxon>Dikarya</taxon>
        <taxon>Ascomycota</taxon>
        <taxon>Pezizomycotina</taxon>
        <taxon>Dothideomycetes</taxon>
        <taxon>Pleosporomycetidae</taxon>
        <taxon>Pleosporales</taxon>
        <taxon>Massarineae</taxon>
        <taxon>Trematosphaeriaceae</taxon>
        <taxon>Trematosphaeria</taxon>
    </lineage>
</organism>
<keyword evidence="2" id="KW-1185">Reference proteome</keyword>
<dbReference type="AlphaFoldDB" id="A0A6A6IGM8"/>
<name>A0A6A6IGM8_9PLEO</name>
<dbReference type="GeneID" id="54586662"/>
<dbReference type="Proteomes" id="UP000800094">
    <property type="component" value="Unassembled WGS sequence"/>
</dbReference>
<proteinExistence type="predicted"/>
<dbReference type="RefSeq" id="XP_033684341.1">
    <property type="nucleotide sequence ID" value="XM_033833332.1"/>
</dbReference>
<evidence type="ECO:0000313" key="1">
    <source>
        <dbReference type="EMBL" id="KAF2249337.1"/>
    </source>
</evidence>
<evidence type="ECO:0000313" key="2">
    <source>
        <dbReference type="Proteomes" id="UP000800094"/>
    </source>
</evidence>
<sequence length="161" mass="18070">MDRIQEELRKIATATQTAADEVVKLQNSQAAAQNRPSEEILQALGRIDKRLDALGHAIIMSLTKLESKLDQMKYDIEDQINDRIAKNKVAYHCGFGHDVSKLRTANWTAWGTTFSRREDVLNRSGLDDLLSTAMNMDSLNPLILQLHVANSHPYGRKAVKA</sequence>
<protein>
    <submittedName>
        <fullName evidence="1">Uncharacterized protein</fullName>
    </submittedName>
</protein>
<gene>
    <name evidence="1" type="ORF">BU26DRAFT_564991</name>
</gene>